<gene>
    <name evidence="2" type="ORF">H8S84_05100</name>
</gene>
<reference evidence="2" key="1">
    <citation type="submission" date="2020-08" db="EMBL/GenBank/DDBJ databases">
        <title>Pontibacter sp. SD6 16S ribosomal RNA gene Genome sequencing and assembly.</title>
        <authorList>
            <person name="Kang M."/>
        </authorList>
    </citation>
    <scope>NUCLEOTIDE SEQUENCE</scope>
    <source>
        <strain evidence="2">SD6</strain>
    </source>
</reference>
<name>A0A923N843_9BACT</name>
<dbReference type="EMBL" id="JACRVF010000001">
    <property type="protein sequence ID" value="MBC5992210.1"/>
    <property type="molecule type" value="Genomic_DNA"/>
</dbReference>
<feature type="region of interest" description="Disordered" evidence="1">
    <location>
        <begin position="56"/>
        <end position="79"/>
    </location>
</feature>
<proteinExistence type="predicted"/>
<evidence type="ECO:0000313" key="2">
    <source>
        <dbReference type="EMBL" id="MBC5992210.1"/>
    </source>
</evidence>
<organism evidence="2 3">
    <name type="scientific">Pontibacter cellulosilyticus</name>
    <dbReference type="NCBI Taxonomy" id="1720253"/>
    <lineage>
        <taxon>Bacteria</taxon>
        <taxon>Pseudomonadati</taxon>
        <taxon>Bacteroidota</taxon>
        <taxon>Cytophagia</taxon>
        <taxon>Cytophagales</taxon>
        <taxon>Hymenobacteraceae</taxon>
        <taxon>Pontibacter</taxon>
    </lineage>
</organism>
<keyword evidence="3" id="KW-1185">Reference proteome</keyword>
<comment type="caution">
    <text evidence="2">The sequence shown here is derived from an EMBL/GenBank/DDBJ whole genome shotgun (WGS) entry which is preliminary data.</text>
</comment>
<dbReference type="Proteomes" id="UP000603640">
    <property type="component" value="Unassembled WGS sequence"/>
</dbReference>
<feature type="compositionally biased region" description="Pro residues" evidence="1">
    <location>
        <begin position="62"/>
        <end position="73"/>
    </location>
</feature>
<dbReference type="RefSeq" id="WP_187066166.1">
    <property type="nucleotide sequence ID" value="NZ_JACRVF010000001.1"/>
</dbReference>
<dbReference type="AlphaFoldDB" id="A0A923N843"/>
<evidence type="ECO:0000256" key="1">
    <source>
        <dbReference type="SAM" id="MobiDB-lite"/>
    </source>
</evidence>
<accession>A0A923N843</accession>
<protein>
    <submittedName>
        <fullName evidence="2">Uncharacterized protein</fullName>
    </submittedName>
</protein>
<evidence type="ECO:0000313" key="3">
    <source>
        <dbReference type="Proteomes" id="UP000603640"/>
    </source>
</evidence>
<sequence>MKSQKNIEILNILLLWVGLLCLSGYLKAEQLHQNTVSYKSGTSAEELTTEEQAFPVAFSEPTAPPRTSTPPDPVLSSSGYRYSLQSQQPTQHELKVVNAATSFSTLTQQFRILPNAP</sequence>